<dbReference type="EMBL" id="BSXV01000946">
    <property type="protein sequence ID" value="GME91213.1"/>
    <property type="molecule type" value="Genomic_DNA"/>
</dbReference>
<proteinExistence type="predicted"/>
<organism evidence="1 2">
    <name type="scientific">Candida boidinii</name>
    <name type="common">Yeast</name>
    <dbReference type="NCBI Taxonomy" id="5477"/>
    <lineage>
        <taxon>Eukaryota</taxon>
        <taxon>Fungi</taxon>
        <taxon>Dikarya</taxon>
        <taxon>Ascomycota</taxon>
        <taxon>Saccharomycotina</taxon>
        <taxon>Pichiomycetes</taxon>
        <taxon>Pichiales</taxon>
        <taxon>Pichiaceae</taxon>
        <taxon>Ogataea</taxon>
        <taxon>Ogataea/Candida clade</taxon>
    </lineage>
</organism>
<keyword evidence="2" id="KW-1185">Reference proteome</keyword>
<reference evidence="1" key="1">
    <citation type="submission" date="2023-04" db="EMBL/GenBank/DDBJ databases">
        <title>Candida boidinii NBRC 1967.</title>
        <authorList>
            <person name="Ichikawa N."/>
            <person name="Sato H."/>
            <person name="Tonouchi N."/>
        </authorList>
    </citation>
    <scope>NUCLEOTIDE SEQUENCE</scope>
    <source>
        <strain evidence="1">NBRC 1967</strain>
    </source>
</reference>
<evidence type="ECO:0000313" key="2">
    <source>
        <dbReference type="Proteomes" id="UP001165101"/>
    </source>
</evidence>
<sequence>MRYDNDDDGDDEEDVEQFNEIRNKLNSFHDSIFIINETLALDVMIECINESLFNSTDNNWRSIELGLYELNHYSEVLRNNLMNLPKTMINNSKPYFVFHEMLCKIIDNSTSILISHPLIQLLFFELILKHYSFFSNNNIQVENVNKTDILLKVLKIFISNFGLFSENEKVKFRSWFLFNRFIKLAKPNLDDFVFQELIQNLLPLLSINFELKNSSNVQLSKDIDLSTIEDTTFQNQLYLFESIGLFISIIKKQELRIEVLQSVFQPLFTTLGSCINNISNISLNLLIQVHHSLVAIGTLLKGFESLSSNEFDGKFLEIFEQISQVVLITLENFIQFNIVRESSQFCIVRLFILLIKLPSSSAIESILEKFISLVMINFDLLKMEEINNFIHFLSQINHYCNNIQNIYLMLNSLLSPLSTKILDRIETTSKTAQDDFTRREVIDLQKSFISFLLGISNDHLNSIWLTQENKELLVTIINTMLNYSINSLHDPQLMKIALGELGSLIDGLGTGRVVDNQDIFRNDSFVFENVQDILINNSILVCIDLSFKNDKVDIKDAQFRNNVLLEVCRLLRSIAFIGCQSPEAISQRLQNKLKPEDIKANEETCNNINQLLINNLNFPADLSRNFIQALVTSNDRQFLKHLTPLITSYRGN</sequence>
<protein>
    <submittedName>
        <fullName evidence="1">Unnamed protein product</fullName>
    </submittedName>
</protein>
<dbReference type="Proteomes" id="UP001165101">
    <property type="component" value="Unassembled WGS sequence"/>
</dbReference>
<gene>
    <name evidence="1" type="ORF">Cboi01_000221200</name>
</gene>
<name>A0ACB5TMF3_CANBO</name>
<accession>A0ACB5TMF3</accession>
<comment type="caution">
    <text evidence="1">The sequence shown here is derived from an EMBL/GenBank/DDBJ whole genome shotgun (WGS) entry which is preliminary data.</text>
</comment>
<evidence type="ECO:0000313" key="1">
    <source>
        <dbReference type="EMBL" id="GME91213.1"/>
    </source>
</evidence>